<evidence type="ECO:0000256" key="3">
    <source>
        <dbReference type="ARBA" id="ARBA00037217"/>
    </source>
</evidence>
<comment type="caution">
    <text evidence="7">The sequence shown here is derived from an EMBL/GenBank/DDBJ whole genome shotgun (WGS) entry which is preliminary data.</text>
</comment>
<dbReference type="Gene3D" id="3.50.50.60">
    <property type="entry name" value="FAD/NAD(P)-binding domain"/>
    <property type="match status" value="2"/>
</dbReference>
<evidence type="ECO:0000256" key="1">
    <source>
        <dbReference type="ARBA" id="ARBA00004305"/>
    </source>
</evidence>
<dbReference type="AlphaFoldDB" id="A0A5N5TMR1"/>
<comment type="similarity">
    <text evidence="2">Belongs to the carotenoid/retinoid oxidoreductase family.</text>
</comment>
<protein>
    <recommendedName>
        <fullName evidence="5">Pyridine nucleotide-disulfide oxidoreductase domain-containing protein 2</fullName>
    </recommendedName>
</protein>
<dbReference type="EMBL" id="SEYY01000349">
    <property type="protein sequence ID" value="KAB7507429.1"/>
    <property type="molecule type" value="Genomic_DNA"/>
</dbReference>
<dbReference type="GO" id="GO:0005759">
    <property type="term" value="C:mitochondrial matrix"/>
    <property type="evidence" value="ECO:0007669"/>
    <property type="project" value="UniProtKB-SubCell"/>
</dbReference>
<dbReference type="GO" id="GO:0016491">
    <property type="term" value="F:oxidoreductase activity"/>
    <property type="evidence" value="ECO:0007669"/>
    <property type="project" value="InterPro"/>
</dbReference>
<feature type="domain" description="Amine oxidase" evidence="6">
    <location>
        <begin position="7"/>
        <end position="346"/>
    </location>
</feature>
<reference evidence="7 8" key="1">
    <citation type="journal article" date="2019" name="PLoS Biol.">
        <title>Sex chromosomes control vertical transmission of feminizing Wolbachia symbionts in an isopod.</title>
        <authorList>
            <person name="Becking T."/>
            <person name="Chebbi M.A."/>
            <person name="Giraud I."/>
            <person name="Moumen B."/>
            <person name="Laverre T."/>
            <person name="Caubet Y."/>
            <person name="Peccoud J."/>
            <person name="Gilbert C."/>
            <person name="Cordaux R."/>
        </authorList>
    </citation>
    <scope>NUCLEOTIDE SEQUENCE [LARGE SCALE GENOMIC DNA]</scope>
    <source>
        <strain evidence="7">ANa2</strain>
        <tissue evidence="7">Whole body excluding digestive tract and cuticle</tissue>
    </source>
</reference>
<dbReference type="SUPFAM" id="SSF51905">
    <property type="entry name" value="FAD/NAD(P)-binding domain"/>
    <property type="match status" value="1"/>
</dbReference>
<proteinExistence type="inferred from homology"/>
<organism evidence="7 8">
    <name type="scientific">Armadillidium nasatum</name>
    <dbReference type="NCBI Taxonomy" id="96803"/>
    <lineage>
        <taxon>Eukaryota</taxon>
        <taxon>Metazoa</taxon>
        <taxon>Ecdysozoa</taxon>
        <taxon>Arthropoda</taxon>
        <taxon>Crustacea</taxon>
        <taxon>Multicrustacea</taxon>
        <taxon>Malacostraca</taxon>
        <taxon>Eumalacostraca</taxon>
        <taxon>Peracarida</taxon>
        <taxon>Isopoda</taxon>
        <taxon>Oniscidea</taxon>
        <taxon>Crinocheta</taxon>
        <taxon>Armadillidiidae</taxon>
        <taxon>Armadillidium</taxon>
    </lineage>
</organism>
<evidence type="ECO:0000259" key="6">
    <source>
        <dbReference type="Pfam" id="PF01593"/>
    </source>
</evidence>
<dbReference type="Pfam" id="PF01593">
    <property type="entry name" value="Amino_oxidase"/>
    <property type="match status" value="1"/>
</dbReference>
<dbReference type="InterPro" id="IPR002937">
    <property type="entry name" value="Amino_oxidase"/>
</dbReference>
<comment type="subunit">
    <text evidence="4">Interacts with COX5B; this interaction may contribute to localize PYROXD2 to the inner face of the inner mitochondrial membrane.</text>
</comment>
<dbReference type="Proteomes" id="UP000326759">
    <property type="component" value="Unassembled WGS sequence"/>
</dbReference>
<keyword evidence="8" id="KW-1185">Reference proteome</keyword>
<evidence type="ECO:0000313" key="7">
    <source>
        <dbReference type="EMBL" id="KAB7507429.1"/>
    </source>
</evidence>
<evidence type="ECO:0000256" key="2">
    <source>
        <dbReference type="ARBA" id="ARBA00006046"/>
    </source>
</evidence>
<dbReference type="PANTHER" id="PTHR10668:SF103">
    <property type="entry name" value="PYRIDINE NUCLEOTIDE-DISULFIDE OXIDOREDUCTASE DOMAIN-CONTAINING PROTEIN 2"/>
    <property type="match status" value="1"/>
</dbReference>
<gene>
    <name evidence="7" type="primary">Pyroxd2</name>
    <name evidence="7" type="ORF">Anas_05727</name>
</gene>
<dbReference type="OrthoDB" id="7777654at2759"/>
<sequence length="518" mass="56584">MFSGHNGLIAAFYLSRGGKKVCLLERRHTVGGAAVTEEIVPGFKFSRASYVLGLLRPYIYEDLKLYDYGLKVYPRDPSSYTPLHEKFWKDSKARSLTLGLDETQNEKEISKFSVKDAKAFPKYEEMLNKIITSLSPLLDTHPPDLKQFSDANFIKKLHLLKDSSHIFTAAKNLGVDTSRFLQLMTAPISKILNHWFESEPLKATLGTDGVIGSMMSPSSPGSGYVLLHHVMAETNGKMGAWGFPEGGMGAVTQAMAKAATDSGVDIFVEQPVKEILVDSEGVVRGIKTEQGLEIAADLVLSNATPKVTFLDLIPKGKLSEDFEKELKTIDYTSPVCKINVALKGVPNFTADPNPNVIMPHHQCTIHLHCEDLNLIEEAYIEAKSGKIPKKPLIELTLPSSVDRTIAPKNCHVALLFTQYVSVNNEGKEIVDKNAYVQRVFDSVEEYSPGFKSLIVGFEALMPSDLENIYSDLLEGPTATLMGPATPITGLFLCGSGSHPGGGVMGAPGYISAKMVLSQ</sequence>
<comment type="subcellular location">
    <subcellularLocation>
        <location evidence="1">Mitochondrion matrix</location>
    </subcellularLocation>
</comment>
<evidence type="ECO:0000313" key="8">
    <source>
        <dbReference type="Proteomes" id="UP000326759"/>
    </source>
</evidence>
<accession>A0A5N5TMR1</accession>
<name>A0A5N5TMR1_9CRUS</name>
<dbReference type="InterPro" id="IPR036188">
    <property type="entry name" value="FAD/NAD-bd_sf"/>
</dbReference>
<evidence type="ECO:0000256" key="4">
    <source>
        <dbReference type="ARBA" id="ARBA00038825"/>
    </source>
</evidence>
<comment type="function">
    <text evidence="3">Probable oxidoreductase that may play a role as regulator of mitochondrial function.</text>
</comment>
<evidence type="ECO:0000256" key="5">
    <source>
        <dbReference type="ARBA" id="ARBA00040298"/>
    </source>
</evidence>
<dbReference type="PANTHER" id="PTHR10668">
    <property type="entry name" value="PHYTOENE DEHYDROGENASE"/>
    <property type="match status" value="1"/>
</dbReference>